<evidence type="ECO:0000313" key="3">
    <source>
        <dbReference type="Proteomes" id="UP000230768"/>
    </source>
</evidence>
<reference evidence="2 3" key="1">
    <citation type="submission" date="2017-11" db="EMBL/GenBank/DDBJ databases">
        <title>Draft genome sequence of Bacillus pumilus 51_5il from lake Gorkoye (Russia: Novosibirsk region).</title>
        <authorList>
            <person name="Shipova A.A."/>
            <person name="Rozanov A.S."/>
            <person name="Bryanskaya A.V."/>
            <person name="Peltek S.E."/>
        </authorList>
    </citation>
    <scope>NUCLEOTIDE SEQUENCE [LARGE SCALE GENOMIC DNA]</scope>
    <source>
        <strain evidence="2 3">51_5il</strain>
    </source>
</reference>
<dbReference type="AlphaFoldDB" id="A0A2G8IVT3"/>
<comment type="caution">
    <text evidence="2">The sequence shown here is derived from an EMBL/GenBank/DDBJ whole genome shotgun (WGS) entry which is preliminary data.</text>
</comment>
<feature type="transmembrane region" description="Helical" evidence="1">
    <location>
        <begin position="37"/>
        <end position="59"/>
    </location>
</feature>
<keyword evidence="1" id="KW-0812">Transmembrane</keyword>
<dbReference type="RefSeq" id="WP_099726570.1">
    <property type="nucleotide sequence ID" value="NZ_JASUAF010000002.1"/>
</dbReference>
<dbReference type="EMBL" id="PEKP01000006">
    <property type="protein sequence ID" value="PIK27635.1"/>
    <property type="molecule type" value="Genomic_DNA"/>
</dbReference>
<evidence type="ECO:0000313" key="2">
    <source>
        <dbReference type="EMBL" id="PIK27635.1"/>
    </source>
</evidence>
<dbReference type="Pfam" id="PF01944">
    <property type="entry name" value="SpoIIM"/>
    <property type="match status" value="1"/>
</dbReference>
<feature type="transmembrane region" description="Helical" evidence="1">
    <location>
        <begin position="135"/>
        <end position="156"/>
    </location>
</feature>
<feature type="transmembrane region" description="Helical" evidence="1">
    <location>
        <begin position="7"/>
        <end position="25"/>
    </location>
</feature>
<accession>A0A2G8IVT3</accession>
<name>A0A2G8IVT3_BACPU</name>
<proteinExistence type="predicted"/>
<sequence>MILRLGYLYAAVFIAAVLIGSLLPYDQIPYLKKDEEMFFLSIFLNNLQVGMAILGIGAFTGGIMSAGILFYNGYIIGKLVQFLIVNHEAQQLFTGLLPHALVEVLGLILFSIVSSFPFIYLYRFIKGDTIDLKKLTRTVLQLIFAAAVLLLMASLLEEYVSHVHLP</sequence>
<organism evidence="2 3">
    <name type="scientific">Bacillus pumilus</name>
    <name type="common">Bacillus mesentericus</name>
    <dbReference type="NCBI Taxonomy" id="1408"/>
    <lineage>
        <taxon>Bacteria</taxon>
        <taxon>Bacillati</taxon>
        <taxon>Bacillota</taxon>
        <taxon>Bacilli</taxon>
        <taxon>Bacillales</taxon>
        <taxon>Bacillaceae</taxon>
        <taxon>Bacillus</taxon>
    </lineage>
</organism>
<dbReference type="InterPro" id="IPR002798">
    <property type="entry name" value="SpoIIM-like"/>
</dbReference>
<dbReference type="Proteomes" id="UP000230768">
    <property type="component" value="Unassembled WGS sequence"/>
</dbReference>
<evidence type="ECO:0000256" key="1">
    <source>
        <dbReference type="SAM" id="Phobius"/>
    </source>
</evidence>
<feature type="transmembrane region" description="Helical" evidence="1">
    <location>
        <begin position="104"/>
        <end position="123"/>
    </location>
</feature>
<keyword evidence="1" id="KW-0472">Membrane</keyword>
<gene>
    <name evidence="2" type="ORF">CTV99_04990</name>
</gene>
<protein>
    <recommendedName>
        <fullName evidence="4">Stage II sporulation protein M</fullName>
    </recommendedName>
</protein>
<evidence type="ECO:0008006" key="4">
    <source>
        <dbReference type="Google" id="ProtNLM"/>
    </source>
</evidence>
<feature type="transmembrane region" description="Helical" evidence="1">
    <location>
        <begin position="66"/>
        <end position="84"/>
    </location>
</feature>
<keyword evidence="1" id="KW-1133">Transmembrane helix</keyword>